<name>A0ABY6U8X4_BIOOC</name>
<comment type="caution">
    <text evidence="1">The sequence shown here is derived from an EMBL/GenBank/DDBJ whole genome shotgun (WGS) entry which is preliminary data.</text>
</comment>
<sequence length="419" mass="46936">MARVASQGATHVLKGLAQQCRGDINRVIENCQYEPGTDESDDKLGDIDRQLEFMIGATFPLTQAHCVRLEQNADGLLRILSKHTNGITDRDTWESFSASLEDWSYKFEPCWFLYTLYFESPETSVANLMHVLHQTPSNTPMERWTDDQLKRHLPILNSTLRYMDSEEADTRSILPLVFNTETTDGPPITLRKALLSENDPLFTATDFSLPKTRADFATSLAEAIHSLHICDVQHGMITPDCILVTENGDDQYNPLLAGFQSIPTKSPGWQGTNGPVNVPQLYHLESSDDPEWDSMRNDIRNLGVCLIELGYPKSFQEFEETNTIPGALWPIAAPDVPGVGQAHENLASHLLALAETLVIDMGCRYVEVVKTCLRVGDLWPVVKSADDKIDLAIWFVDEVVLKLHAVDVDVDVPDDVHDY</sequence>
<gene>
    <name evidence="1" type="ORF">CLO192961_LOCUS214475</name>
</gene>
<dbReference type="EMBL" id="CABFNS010000771">
    <property type="protein sequence ID" value="VUC27571.1"/>
    <property type="molecule type" value="Genomic_DNA"/>
</dbReference>
<keyword evidence="2" id="KW-1185">Reference proteome</keyword>
<dbReference type="Gene3D" id="1.10.510.10">
    <property type="entry name" value="Transferase(Phosphotransferase) domain 1"/>
    <property type="match status" value="1"/>
</dbReference>
<evidence type="ECO:0000313" key="2">
    <source>
        <dbReference type="Proteomes" id="UP000766486"/>
    </source>
</evidence>
<dbReference type="SUPFAM" id="SSF56112">
    <property type="entry name" value="Protein kinase-like (PK-like)"/>
    <property type="match status" value="1"/>
</dbReference>
<reference evidence="1 2" key="1">
    <citation type="submission" date="2019-06" db="EMBL/GenBank/DDBJ databases">
        <authorList>
            <person name="Broberg M."/>
        </authorList>
    </citation>
    <scope>NUCLEOTIDE SEQUENCE [LARGE SCALE GENOMIC DNA]</scope>
</reference>
<accession>A0ABY6U8X4</accession>
<evidence type="ECO:0008006" key="3">
    <source>
        <dbReference type="Google" id="ProtNLM"/>
    </source>
</evidence>
<proteinExistence type="predicted"/>
<dbReference type="Proteomes" id="UP000766486">
    <property type="component" value="Unassembled WGS sequence"/>
</dbReference>
<dbReference type="InterPro" id="IPR011009">
    <property type="entry name" value="Kinase-like_dom_sf"/>
</dbReference>
<protein>
    <recommendedName>
        <fullName evidence="3">Protein kinase domain-containing protein</fullName>
    </recommendedName>
</protein>
<evidence type="ECO:0000313" key="1">
    <source>
        <dbReference type="EMBL" id="VUC27571.1"/>
    </source>
</evidence>
<organism evidence="1 2">
    <name type="scientific">Bionectria ochroleuca</name>
    <name type="common">Gliocladium roseum</name>
    <dbReference type="NCBI Taxonomy" id="29856"/>
    <lineage>
        <taxon>Eukaryota</taxon>
        <taxon>Fungi</taxon>
        <taxon>Dikarya</taxon>
        <taxon>Ascomycota</taxon>
        <taxon>Pezizomycotina</taxon>
        <taxon>Sordariomycetes</taxon>
        <taxon>Hypocreomycetidae</taxon>
        <taxon>Hypocreales</taxon>
        <taxon>Bionectriaceae</taxon>
        <taxon>Clonostachys</taxon>
    </lineage>
</organism>